<evidence type="ECO:0000313" key="2">
    <source>
        <dbReference type="Proteomes" id="UP001196413"/>
    </source>
</evidence>
<dbReference type="EMBL" id="JAHQIW010000078">
    <property type="protein sequence ID" value="KAJ1345865.1"/>
    <property type="molecule type" value="Genomic_DNA"/>
</dbReference>
<dbReference type="Proteomes" id="UP001196413">
    <property type="component" value="Unassembled WGS sequence"/>
</dbReference>
<dbReference type="AlphaFoldDB" id="A0AAD5QFL6"/>
<proteinExistence type="predicted"/>
<gene>
    <name evidence="1" type="ORF">KIN20_000491</name>
</gene>
<name>A0AAD5QFL6_PARTN</name>
<protein>
    <submittedName>
        <fullName evidence="1">Uncharacterized protein</fullName>
    </submittedName>
</protein>
<evidence type="ECO:0000313" key="1">
    <source>
        <dbReference type="EMBL" id="KAJ1345865.1"/>
    </source>
</evidence>
<comment type="caution">
    <text evidence="1">The sequence shown here is derived from an EMBL/GenBank/DDBJ whole genome shotgun (WGS) entry which is preliminary data.</text>
</comment>
<sequence>MADTCRRHGCSAIKEDGDGGESRPQWHLIRGYDLTACSLFAIRINPIPKIRVAGQIKTRLSRKVYKQQLNYH</sequence>
<reference evidence="1" key="1">
    <citation type="submission" date="2021-06" db="EMBL/GenBank/DDBJ databases">
        <title>Parelaphostrongylus tenuis whole genome reference sequence.</title>
        <authorList>
            <person name="Garwood T.J."/>
            <person name="Larsen P.A."/>
            <person name="Fountain-Jones N.M."/>
            <person name="Garbe J.R."/>
            <person name="Macchietto M.G."/>
            <person name="Kania S.A."/>
            <person name="Gerhold R.W."/>
            <person name="Richards J.E."/>
            <person name="Wolf T.M."/>
        </authorList>
    </citation>
    <scope>NUCLEOTIDE SEQUENCE</scope>
    <source>
        <strain evidence="1">MNPRO001-30</strain>
        <tissue evidence="1">Meninges</tissue>
    </source>
</reference>
<organism evidence="1 2">
    <name type="scientific">Parelaphostrongylus tenuis</name>
    <name type="common">Meningeal worm</name>
    <dbReference type="NCBI Taxonomy" id="148309"/>
    <lineage>
        <taxon>Eukaryota</taxon>
        <taxon>Metazoa</taxon>
        <taxon>Ecdysozoa</taxon>
        <taxon>Nematoda</taxon>
        <taxon>Chromadorea</taxon>
        <taxon>Rhabditida</taxon>
        <taxon>Rhabditina</taxon>
        <taxon>Rhabditomorpha</taxon>
        <taxon>Strongyloidea</taxon>
        <taxon>Metastrongylidae</taxon>
        <taxon>Parelaphostrongylus</taxon>
    </lineage>
</organism>
<accession>A0AAD5QFL6</accession>
<keyword evidence="2" id="KW-1185">Reference proteome</keyword>